<reference evidence="2 3" key="2">
    <citation type="journal article" date="2011" name="Stand. Genomic Sci.">
        <title>Complete genome sequence of Tolumonas auensis type strain (TA 4).</title>
        <authorList>
            <person name="Chertkov O."/>
            <person name="Copeland A."/>
            <person name="Lucas S."/>
            <person name="Lapidus A."/>
            <person name="Berry K.W."/>
            <person name="Detter J.C."/>
            <person name="Del Rio T.G."/>
            <person name="Hammon N."/>
            <person name="Dalin E."/>
            <person name="Tice H."/>
            <person name="Pitluck S."/>
            <person name="Richardson P."/>
            <person name="Bruce D."/>
            <person name="Goodwin L."/>
            <person name="Han C."/>
            <person name="Tapia R."/>
            <person name="Saunders E."/>
            <person name="Schmutz J."/>
            <person name="Brettin T."/>
            <person name="Larimer F."/>
            <person name="Land M."/>
            <person name="Hauser L."/>
            <person name="Spring S."/>
            <person name="Rohde M."/>
            <person name="Kyrpides N.C."/>
            <person name="Ivanova N."/>
            <person name="Goker M."/>
            <person name="Beller H.R."/>
            <person name="Klenk H.P."/>
            <person name="Woyke T."/>
        </authorList>
    </citation>
    <scope>NUCLEOTIDE SEQUENCE [LARGE SCALE GENOMIC DNA]</scope>
    <source>
        <strain evidence="3">DSM 9187 / TA4</strain>
    </source>
</reference>
<dbReference type="EMBL" id="CP001616">
    <property type="protein sequence ID" value="ACQ93743.1"/>
    <property type="molecule type" value="Genomic_DNA"/>
</dbReference>
<sequence>MILRDIADCLQQQQRMTGRELARQFQTSEDAIDAMIGVWMRKGRVRKVSAGGCSGSCCGQRSEIYYEWQPEGLIGFIQKN</sequence>
<dbReference type="Pfam" id="PF09012">
    <property type="entry name" value="FeoC"/>
    <property type="match status" value="1"/>
</dbReference>
<dbReference type="STRING" id="595494.Tola_2144"/>
<evidence type="ECO:0000313" key="2">
    <source>
        <dbReference type="EMBL" id="ACQ93743.1"/>
    </source>
</evidence>
<evidence type="ECO:0000259" key="1">
    <source>
        <dbReference type="Pfam" id="PF09012"/>
    </source>
</evidence>
<protein>
    <recommendedName>
        <fullName evidence="1">Transcriptional regulator HTH-type FeoC domain-containing protein</fullName>
    </recommendedName>
</protein>
<organism evidence="2 3">
    <name type="scientific">Tolumonas auensis (strain DSM 9187 / NBRC 110442 / TA 4)</name>
    <dbReference type="NCBI Taxonomy" id="595494"/>
    <lineage>
        <taxon>Bacteria</taxon>
        <taxon>Pseudomonadati</taxon>
        <taxon>Pseudomonadota</taxon>
        <taxon>Gammaproteobacteria</taxon>
        <taxon>Aeromonadales</taxon>
        <taxon>Aeromonadaceae</taxon>
        <taxon>Tolumonas</taxon>
    </lineage>
</organism>
<keyword evidence="3" id="KW-1185">Reference proteome</keyword>
<name>C4L897_TOLAT</name>
<dbReference type="HOGENOM" id="CLU_171661_1_1_6"/>
<gene>
    <name evidence="2" type="ordered locus">Tola_2144</name>
</gene>
<proteinExistence type="predicted"/>
<dbReference type="Gene3D" id="1.10.10.10">
    <property type="entry name" value="Winged helix-like DNA-binding domain superfamily/Winged helix DNA-binding domain"/>
    <property type="match status" value="1"/>
</dbReference>
<evidence type="ECO:0000313" key="3">
    <source>
        <dbReference type="Proteomes" id="UP000009073"/>
    </source>
</evidence>
<dbReference type="InterPro" id="IPR036390">
    <property type="entry name" value="WH_DNA-bd_sf"/>
</dbReference>
<feature type="domain" description="Transcriptional regulator HTH-type FeoC" evidence="1">
    <location>
        <begin position="2"/>
        <end position="67"/>
    </location>
</feature>
<dbReference type="AlphaFoldDB" id="C4L897"/>
<dbReference type="OrthoDB" id="467062at2"/>
<dbReference type="eggNOG" id="ENOG5033AHD">
    <property type="taxonomic scope" value="Bacteria"/>
</dbReference>
<accession>C4L897</accession>
<dbReference type="RefSeq" id="WP_015879211.1">
    <property type="nucleotide sequence ID" value="NC_012691.1"/>
</dbReference>
<dbReference type="InterPro" id="IPR015102">
    <property type="entry name" value="Tscrpt_reg_HTH_FeoC"/>
</dbReference>
<dbReference type="Proteomes" id="UP000009073">
    <property type="component" value="Chromosome"/>
</dbReference>
<dbReference type="SUPFAM" id="SSF46785">
    <property type="entry name" value="Winged helix' DNA-binding domain"/>
    <property type="match status" value="1"/>
</dbReference>
<dbReference type="KEGG" id="tau:Tola_2144"/>
<reference evidence="3" key="1">
    <citation type="submission" date="2009-05" db="EMBL/GenBank/DDBJ databases">
        <title>Complete sequence of Tolumonas auensis DSM 9187.</title>
        <authorList>
            <consortium name="US DOE Joint Genome Institute"/>
            <person name="Lucas S."/>
            <person name="Copeland A."/>
            <person name="Lapidus A."/>
            <person name="Glavina del Rio T."/>
            <person name="Tice H."/>
            <person name="Bruce D."/>
            <person name="Goodwin L."/>
            <person name="Pitluck S."/>
            <person name="Chertkov O."/>
            <person name="Brettin T."/>
            <person name="Detter J.C."/>
            <person name="Han C."/>
            <person name="Larimer F."/>
            <person name="Land M."/>
            <person name="Hauser L."/>
            <person name="Kyrpides N."/>
            <person name="Mikhailova N."/>
            <person name="Spring S."/>
            <person name="Beller H."/>
        </authorList>
    </citation>
    <scope>NUCLEOTIDE SEQUENCE [LARGE SCALE GENOMIC DNA]</scope>
    <source>
        <strain evidence="3">DSM 9187 / TA4</strain>
    </source>
</reference>
<dbReference type="InterPro" id="IPR036388">
    <property type="entry name" value="WH-like_DNA-bd_sf"/>
</dbReference>